<dbReference type="Proteomes" id="UP000788426">
    <property type="component" value="Unassembled WGS sequence"/>
</dbReference>
<keyword evidence="3" id="KW-1185">Reference proteome</keyword>
<sequence>MKKSYVKPCTSEVKIEAGTCFMVNSVGANSHEGFTPSTDPSLVIDDATDDDSPF</sequence>
<protein>
    <submittedName>
        <fullName evidence="2">Uncharacterized protein</fullName>
    </submittedName>
</protein>
<evidence type="ECO:0000313" key="3">
    <source>
        <dbReference type="Proteomes" id="UP000788426"/>
    </source>
</evidence>
<reference evidence="2 3" key="1">
    <citation type="submission" date="2021-07" db="EMBL/GenBank/DDBJ databases">
        <title>Genomic diversity and antimicrobial resistance of Prevotella spp. isolated from chronic lung disease airways.</title>
        <authorList>
            <person name="Webb K.A."/>
            <person name="Olagoke O.S."/>
            <person name="Baird T."/>
            <person name="Neill J."/>
            <person name="Pham A."/>
            <person name="Wells T.J."/>
            <person name="Ramsay K.A."/>
            <person name="Bell S.C."/>
            <person name="Sarovich D.S."/>
            <person name="Price E.P."/>
        </authorList>
    </citation>
    <scope>NUCLEOTIDE SEQUENCE [LARGE SCALE GENOMIC DNA]</scope>
    <source>
        <strain evidence="2 3">SCHI0011.S.12</strain>
    </source>
</reference>
<dbReference type="RefSeq" id="WP_219482187.1">
    <property type="nucleotide sequence ID" value="NZ_CAJZHJ010000001.1"/>
</dbReference>
<evidence type="ECO:0000256" key="1">
    <source>
        <dbReference type="SAM" id="MobiDB-lite"/>
    </source>
</evidence>
<feature type="region of interest" description="Disordered" evidence="1">
    <location>
        <begin position="32"/>
        <end position="54"/>
    </location>
</feature>
<proteinExistence type="predicted"/>
<accession>A0ABS6YEL4</accession>
<organism evidence="2 3">
    <name type="scientific">Hoylesella nanceiensis</name>
    <dbReference type="NCBI Taxonomy" id="425941"/>
    <lineage>
        <taxon>Bacteria</taxon>
        <taxon>Pseudomonadati</taxon>
        <taxon>Bacteroidota</taxon>
        <taxon>Bacteroidia</taxon>
        <taxon>Bacteroidales</taxon>
        <taxon>Prevotellaceae</taxon>
        <taxon>Hoylesella</taxon>
    </lineage>
</organism>
<name>A0ABS6YEL4_9BACT</name>
<dbReference type="EMBL" id="JAHXCT010000007">
    <property type="protein sequence ID" value="MBW4770015.1"/>
    <property type="molecule type" value="Genomic_DNA"/>
</dbReference>
<gene>
    <name evidence="2" type="ORF">KZO38_09645</name>
</gene>
<evidence type="ECO:0000313" key="2">
    <source>
        <dbReference type="EMBL" id="MBW4770015.1"/>
    </source>
</evidence>
<comment type="caution">
    <text evidence="2">The sequence shown here is derived from an EMBL/GenBank/DDBJ whole genome shotgun (WGS) entry which is preliminary data.</text>
</comment>